<protein>
    <submittedName>
        <fullName evidence="2">Uncharacterized protein</fullName>
    </submittedName>
</protein>
<proteinExistence type="predicted"/>
<dbReference type="STRING" id="35752.SAMN05421541_107235"/>
<dbReference type="Proteomes" id="UP000199645">
    <property type="component" value="Unassembled WGS sequence"/>
</dbReference>
<dbReference type="AlphaFoldDB" id="A0A1I2GYM4"/>
<sequence>MSSPPDPLRLCVYATVAALTWLCGPVAVAFFAGLGLAGYLRARRQGLRRSSCLLRDVRMVLAYLTVLLVAALTATVRAWWPGGA</sequence>
<keyword evidence="1" id="KW-1133">Transmembrane helix</keyword>
<evidence type="ECO:0000256" key="1">
    <source>
        <dbReference type="SAM" id="Phobius"/>
    </source>
</evidence>
<dbReference type="EMBL" id="FONV01000007">
    <property type="protein sequence ID" value="SFF21661.1"/>
    <property type="molecule type" value="Genomic_DNA"/>
</dbReference>
<name>A0A1I2GYM4_9ACTN</name>
<keyword evidence="3" id="KW-1185">Reference proteome</keyword>
<keyword evidence="1" id="KW-0472">Membrane</keyword>
<dbReference type="RefSeq" id="WP_093616199.1">
    <property type="nucleotide sequence ID" value="NZ_BOMT01000043.1"/>
</dbReference>
<evidence type="ECO:0000313" key="2">
    <source>
        <dbReference type="EMBL" id="SFF21661.1"/>
    </source>
</evidence>
<gene>
    <name evidence="2" type="ORF">SAMN05421541_107235</name>
</gene>
<feature type="transmembrane region" description="Helical" evidence="1">
    <location>
        <begin position="60"/>
        <end position="80"/>
    </location>
</feature>
<accession>A0A1I2GYM4</accession>
<reference evidence="2 3" key="1">
    <citation type="submission" date="2016-10" db="EMBL/GenBank/DDBJ databases">
        <authorList>
            <person name="de Groot N.N."/>
        </authorList>
    </citation>
    <scope>NUCLEOTIDE SEQUENCE [LARGE SCALE GENOMIC DNA]</scope>
    <source>
        <strain evidence="2 3">DSM 43019</strain>
    </source>
</reference>
<evidence type="ECO:0000313" key="3">
    <source>
        <dbReference type="Proteomes" id="UP000199645"/>
    </source>
</evidence>
<organism evidence="2 3">
    <name type="scientific">Actinoplanes philippinensis</name>
    <dbReference type="NCBI Taxonomy" id="35752"/>
    <lineage>
        <taxon>Bacteria</taxon>
        <taxon>Bacillati</taxon>
        <taxon>Actinomycetota</taxon>
        <taxon>Actinomycetes</taxon>
        <taxon>Micromonosporales</taxon>
        <taxon>Micromonosporaceae</taxon>
        <taxon>Actinoplanes</taxon>
    </lineage>
</organism>
<keyword evidence="1" id="KW-0812">Transmembrane</keyword>
<feature type="transmembrane region" description="Helical" evidence="1">
    <location>
        <begin position="12"/>
        <end position="40"/>
    </location>
</feature>